<keyword evidence="5 8" id="KW-0812">Transmembrane</keyword>
<evidence type="ECO:0000313" key="10">
    <source>
        <dbReference type="EMBL" id="GEP69146.1"/>
    </source>
</evidence>
<keyword evidence="11" id="KW-1185">Reference proteome</keyword>
<keyword evidence="4" id="KW-1003">Cell membrane</keyword>
<dbReference type="PANTHER" id="PTHR42718">
    <property type="entry name" value="MAJOR FACILITATOR SUPERFAMILY MULTIDRUG TRANSPORTER MFSC"/>
    <property type="match status" value="1"/>
</dbReference>
<dbReference type="InterPro" id="IPR036259">
    <property type="entry name" value="MFS_trans_sf"/>
</dbReference>
<comment type="similarity">
    <text evidence="2">Belongs to the major facilitator superfamily. EmrB family.</text>
</comment>
<dbReference type="OrthoDB" id="7375466at2"/>
<evidence type="ECO:0000259" key="9">
    <source>
        <dbReference type="PROSITE" id="PS50850"/>
    </source>
</evidence>
<dbReference type="GO" id="GO:0022857">
    <property type="term" value="F:transmembrane transporter activity"/>
    <property type="evidence" value="ECO:0007669"/>
    <property type="project" value="InterPro"/>
</dbReference>
<dbReference type="PANTHER" id="PTHR42718:SF9">
    <property type="entry name" value="MAJOR FACILITATOR SUPERFAMILY MULTIDRUG TRANSPORTER MFSC"/>
    <property type="match status" value="1"/>
</dbReference>
<dbReference type="AlphaFoldDB" id="A0A512PDB1"/>
<evidence type="ECO:0000256" key="3">
    <source>
        <dbReference type="ARBA" id="ARBA00022448"/>
    </source>
</evidence>
<dbReference type="Pfam" id="PF07690">
    <property type="entry name" value="MFS_1"/>
    <property type="match status" value="1"/>
</dbReference>
<feature type="transmembrane region" description="Helical" evidence="8">
    <location>
        <begin position="276"/>
        <end position="300"/>
    </location>
</feature>
<feature type="transmembrane region" description="Helical" evidence="8">
    <location>
        <begin position="337"/>
        <end position="361"/>
    </location>
</feature>
<feature type="transmembrane region" description="Helical" evidence="8">
    <location>
        <begin position="234"/>
        <end position="255"/>
    </location>
</feature>
<dbReference type="Gene3D" id="1.20.1250.20">
    <property type="entry name" value="MFS general substrate transporter like domains"/>
    <property type="match status" value="1"/>
</dbReference>
<dbReference type="InterPro" id="IPR011701">
    <property type="entry name" value="MFS"/>
</dbReference>
<proteinExistence type="inferred from homology"/>
<comment type="caution">
    <text evidence="10">The sequence shown here is derived from an EMBL/GenBank/DDBJ whole genome shotgun (WGS) entry which is preliminary data.</text>
</comment>
<evidence type="ECO:0000256" key="5">
    <source>
        <dbReference type="ARBA" id="ARBA00022692"/>
    </source>
</evidence>
<feature type="transmembrane region" description="Helical" evidence="8">
    <location>
        <begin position="24"/>
        <end position="47"/>
    </location>
</feature>
<keyword evidence="6 8" id="KW-1133">Transmembrane helix</keyword>
<organism evidence="10 11">
    <name type="scientific">Cellulomonas soli</name>
    <dbReference type="NCBI Taxonomy" id="931535"/>
    <lineage>
        <taxon>Bacteria</taxon>
        <taxon>Bacillati</taxon>
        <taxon>Actinomycetota</taxon>
        <taxon>Actinomycetes</taxon>
        <taxon>Micrococcales</taxon>
        <taxon>Cellulomonadaceae</taxon>
        <taxon>Cellulomonas</taxon>
    </lineage>
</organism>
<dbReference type="EMBL" id="BKAL01000006">
    <property type="protein sequence ID" value="GEP69146.1"/>
    <property type="molecule type" value="Genomic_DNA"/>
</dbReference>
<feature type="transmembrane region" description="Helical" evidence="8">
    <location>
        <begin position="120"/>
        <end position="138"/>
    </location>
</feature>
<evidence type="ECO:0000256" key="1">
    <source>
        <dbReference type="ARBA" id="ARBA00004651"/>
    </source>
</evidence>
<evidence type="ECO:0000313" key="11">
    <source>
        <dbReference type="Proteomes" id="UP000321798"/>
    </source>
</evidence>
<feature type="transmembrane region" description="Helical" evidence="8">
    <location>
        <begin position="91"/>
        <end position="114"/>
    </location>
</feature>
<feature type="transmembrane region" description="Helical" evidence="8">
    <location>
        <begin position="312"/>
        <end position="330"/>
    </location>
</feature>
<reference evidence="10 11" key="1">
    <citation type="submission" date="2019-07" db="EMBL/GenBank/DDBJ databases">
        <title>Whole genome shotgun sequence of Cellulomonas soli NBRC 109434.</title>
        <authorList>
            <person name="Hosoyama A."/>
            <person name="Uohara A."/>
            <person name="Ohji S."/>
            <person name="Ichikawa N."/>
        </authorList>
    </citation>
    <scope>NUCLEOTIDE SEQUENCE [LARGE SCALE GENOMIC DNA]</scope>
    <source>
        <strain evidence="10 11">NBRC 109434</strain>
    </source>
</reference>
<feature type="transmembrane region" description="Helical" evidence="8">
    <location>
        <begin position="59"/>
        <end position="79"/>
    </location>
</feature>
<accession>A0A512PDB1</accession>
<keyword evidence="3" id="KW-0813">Transport</keyword>
<protein>
    <submittedName>
        <fullName evidence="10">MFS transporter</fullName>
    </submittedName>
</protein>
<sequence length="468" mass="47852">MTGETSTRPVGVATSRPASGSPRAALAVAMLGFFVVALDSQVVNVALPTIRDDLGGNLSALQWVVTGYTLSFSALLLFGGTFSERIGARRAYGVGMVLFVVASALCGLAPNLVLLVVARILQGVGAALITPTSLALIRQEFTDAAARTRAIAYWAMGGSVAAAAGPILGGVLAQVDWRWIFLLNLPVGVVALLALSRVGDSPRRIVPFDTVGQVAAVVALAALTFAVIEGADLGYGSTPVLVAYALTVLAAMVFLRTQVRGAHPMVPLDLFRSRRVAVSLVAAFMGMVGFYGLVFVQGLYFQQARGLDPLTTGLLFLPMTGLVALLNPLAARVALRFGPVVPIVGGQLVLVAGLVGLVLAPATTAPWAVAVLMIPVGVGGSFTVPPLTTLLLDAVPAERAGTASGVLNTARQVGGSLGVAAVGAVLASQADLLHGQRIALSAVAVLVAATAALSLTLHHPSRPTKETP</sequence>
<dbReference type="PRINTS" id="PR01036">
    <property type="entry name" value="TCRTETB"/>
</dbReference>
<dbReference type="SUPFAM" id="SSF103473">
    <property type="entry name" value="MFS general substrate transporter"/>
    <property type="match status" value="1"/>
</dbReference>
<feature type="transmembrane region" description="Helical" evidence="8">
    <location>
        <begin position="210"/>
        <end position="228"/>
    </location>
</feature>
<comment type="subcellular location">
    <subcellularLocation>
        <location evidence="1">Cell membrane</location>
        <topology evidence="1">Multi-pass membrane protein</topology>
    </subcellularLocation>
</comment>
<dbReference type="Gene3D" id="1.20.1720.10">
    <property type="entry name" value="Multidrug resistance protein D"/>
    <property type="match status" value="1"/>
</dbReference>
<evidence type="ECO:0000256" key="7">
    <source>
        <dbReference type="ARBA" id="ARBA00023136"/>
    </source>
</evidence>
<dbReference type="InterPro" id="IPR020846">
    <property type="entry name" value="MFS_dom"/>
</dbReference>
<gene>
    <name evidence="10" type="primary">mmr</name>
    <name evidence="10" type="ORF">CSO01_18610</name>
</gene>
<feature type="transmembrane region" description="Helical" evidence="8">
    <location>
        <begin position="179"/>
        <end position="198"/>
    </location>
</feature>
<dbReference type="CDD" id="cd17321">
    <property type="entry name" value="MFS_MMR_MDR_like"/>
    <property type="match status" value="1"/>
</dbReference>
<name>A0A512PDB1_9CELL</name>
<feature type="transmembrane region" description="Helical" evidence="8">
    <location>
        <begin position="150"/>
        <end position="173"/>
    </location>
</feature>
<dbReference type="Proteomes" id="UP000321798">
    <property type="component" value="Unassembled WGS sequence"/>
</dbReference>
<evidence type="ECO:0000256" key="4">
    <source>
        <dbReference type="ARBA" id="ARBA00022475"/>
    </source>
</evidence>
<evidence type="ECO:0000256" key="6">
    <source>
        <dbReference type="ARBA" id="ARBA00022989"/>
    </source>
</evidence>
<dbReference type="RefSeq" id="WP_146952909.1">
    <property type="nucleotide sequence ID" value="NZ_BAABBJ010000006.1"/>
</dbReference>
<feature type="transmembrane region" description="Helical" evidence="8">
    <location>
        <begin position="438"/>
        <end position="457"/>
    </location>
</feature>
<evidence type="ECO:0000256" key="2">
    <source>
        <dbReference type="ARBA" id="ARBA00008537"/>
    </source>
</evidence>
<feature type="domain" description="Major facilitator superfamily (MFS) profile" evidence="9">
    <location>
        <begin position="25"/>
        <end position="462"/>
    </location>
</feature>
<evidence type="ECO:0000256" key="8">
    <source>
        <dbReference type="SAM" id="Phobius"/>
    </source>
</evidence>
<dbReference type="NCBIfam" id="TIGR00711">
    <property type="entry name" value="efflux_EmrB"/>
    <property type="match status" value="1"/>
</dbReference>
<keyword evidence="7 8" id="KW-0472">Membrane</keyword>
<dbReference type="InterPro" id="IPR004638">
    <property type="entry name" value="EmrB-like"/>
</dbReference>
<dbReference type="PROSITE" id="PS50850">
    <property type="entry name" value="MFS"/>
    <property type="match status" value="1"/>
</dbReference>
<dbReference type="GO" id="GO:0005886">
    <property type="term" value="C:plasma membrane"/>
    <property type="evidence" value="ECO:0007669"/>
    <property type="project" value="UniProtKB-SubCell"/>
</dbReference>